<protein>
    <recommendedName>
        <fullName evidence="1">HTH marR-type domain-containing protein</fullName>
    </recommendedName>
</protein>
<dbReference type="EMBL" id="AP024956">
    <property type="protein sequence ID" value="BCZ80147.1"/>
    <property type="molecule type" value="Genomic_DNA"/>
</dbReference>
<keyword evidence="3" id="KW-1185">Reference proteome</keyword>
<sequence length="183" mass="20385">MPRTKAAEPRVYFRVRRNLSEYDMAIQKELLEDIDGRCNCLAARKASRYLTAAYDQALAPADLRATQFSILYKLAKDGPLTIGDLAAAMAMDRTTLSTNLKPLERDGLIEMVPGQDRRVRMVVITDAGVARYRTALPMWQAVQQEFEGNYGEKRAVALRNALRNVLNSGFSPWADGDGATAKD</sequence>
<dbReference type="InterPro" id="IPR011991">
    <property type="entry name" value="ArsR-like_HTH"/>
</dbReference>
<dbReference type="Pfam" id="PF01047">
    <property type="entry name" value="MarR"/>
    <property type="match status" value="1"/>
</dbReference>
<name>A0ABN6JGU9_9BURK</name>
<feature type="domain" description="HTH marR-type" evidence="1">
    <location>
        <begin position="27"/>
        <end position="167"/>
    </location>
</feature>
<dbReference type="Gene3D" id="1.10.10.10">
    <property type="entry name" value="Winged helix-like DNA-binding domain superfamily/Winged helix DNA-binding domain"/>
    <property type="match status" value="1"/>
</dbReference>
<dbReference type="InterPro" id="IPR039422">
    <property type="entry name" value="MarR/SlyA-like"/>
</dbReference>
<evidence type="ECO:0000313" key="3">
    <source>
        <dbReference type="Proteomes" id="UP001319874"/>
    </source>
</evidence>
<gene>
    <name evidence="2" type="ORF">PTKU64_38220</name>
</gene>
<proteinExistence type="predicted"/>
<dbReference type="InterPro" id="IPR000835">
    <property type="entry name" value="HTH_MarR-typ"/>
</dbReference>
<dbReference type="PROSITE" id="PS50995">
    <property type="entry name" value="HTH_MARR_2"/>
    <property type="match status" value="1"/>
</dbReference>
<dbReference type="Proteomes" id="UP001319874">
    <property type="component" value="Chromosome 2"/>
</dbReference>
<reference evidence="2 3" key="1">
    <citation type="journal article" date="2022" name="Front. Microbiol.">
        <title>Identification and characterization of a novel class of self-sufficient cytochrome P450 hydroxylase involved in cyclohexanecarboxylate degradation in Paraburkholderia terrae strain KU-64.</title>
        <authorList>
            <person name="Yamamoto T."/>
            <person name="Hasegawa Y."/>
            <person name="Iwaki H."/>
        </authorList>
    </citation>
    <scope>NUCLEOTIDE SEQUENCE [LARGE SCALE GENOMIC DNA]</scope>
    <source>
        <strain evidence="2 3">KU-64</strain>
    </source>
</reference>
<evidence type="ECO:0000259" key="1">
    <source>
        <dbReference type="PROSITE" id="PS50995"/>
    </source>
</evidence>
<organism evidence="2 3">
    <name type="scientific">Paraburkholderia terrae</name>
    <dbReference type="NCBI Taxonomy" id="311230"/>
    <lineage>
        <taxon>Bacteria</taxon>
        <taxon>Pseudomonadati</taxon>
        <taxon>Pseudomonadota</taxon>
        <taxon>Betaproteobacteria</taxon>
        <taxon>Burkholderiales</taxon>
        <taxon>Burkholderiaceae</taxon>
        <taxon>Paraburkholderia</taxon>
    </lineage>
</organism>
<dbReference type="PANTHER" id="PTHR33164:SF105">
    <property type="entry name" value="TRANSCRIPTIONAL REPRESSOR PROTEIN-RELATED"/>
    <property type="match status" value="1"/>
</dbReference>
<accession>A0ABN6JGU9</accession>
<dbReference type="CDD" id="cd00090">
    <property type="entry name" value="HTH_ARSR"/>
    <property type="match status" value="1"/>
</dbReference>
<evidence type="ECO:0000313" key="2">
    <source>
        <dbReference type="EMBL" id="BCZ80147.1"/>
    </source>
</evidence>
<dbReference type="InterPro" id="IPR036390">
    <property type="entry name" value="WH_DNA-bd_sf"/>
</dbReference>
<dbReference type="SUPFAM" id="SSF46785">
    <property type="entry name" value="Winged helix' DNA-binding domain"/>
    <property type="match status" value="1"/>
</dbReference>
<dbReference type="PANTHER" id="PTHR33164">
    <property type="entry name" value="TRANSCRIPTIONAL REGULATOR, MARR FAMILY"/>
    <property type="match status" value="1"/>
</dbReference>
<dbReference type="InterPro" id="IPR036388">
    <property type="entry name" value="WH-like_DNA-bd_sf"/>
</dbReference>
<dbReference type="SMART" id="SM00347">
    <property type="entry name" value="HTH_MARR"/>
    <property type="match status" value="1"/>
</dbReference>